<keyword evidence="3" id="KW-1185">Reference proteome</keyword>
<reference evidence="2 3" key="1">
    <citation type="submission" date="2024-09" db="EMBL/GenBank/DDBJ databases">
        <authorList>
            <person name="D'Angelo T."/>
        </authorList>
    </citation>
    <scope>NUCLEOTIDE SEQUENCE [LARGE SCALE GENOMIC DNA]</scope>
    <source>
        <strain evidence="2">SAG AM-320-E07</strain>
    </source>
</reference>
<sequence length="188" mass="21665">MKVAFVGTHGVGKTTLCYELAAWMKKREARVDMVREVARRCPLPINRETTLDAQTWILHSQIADEIQLANEQDVVICDRSVLDNYAYLVHRVTPPPAIDNLVAFWMRTYTHLFKVPIVDPPAFDGTRDTSRVFQEAIDEEVDRILERFEVNAHRLLPDDRANWIERIAEAVGVLPTPPQIKLFERENS</sequence>
<gene>
    <name evidence="2" type="ORF">ACFL6M_00190</name>
</gene>
<organism evidence="2 3">
    <name type="scientific">Eiseniibacteriota bacterium</name>
    <dbReference type="NCBI Taxonomy" id="2212470"/>
    <lineage>
        <taxon>Bacteria</taxon>
        <taxon>Candidatus Eiseniibacteriota</taxon>
    </lineage>
</organism>
<dbReference type="Proteomes" id="UP001593833">
    <property type="component" value="Unassembled WGS sequence"/>
</dbReference>
<evidence type="ECO:0000313" key="3">
    <source>
        <dbReference type="Proteomes" id="UP001593833"/>
    </source>
</evidence>
<evidence type="ECO:0000259" key="1">
    <source>
        <dbReference type="Pfam" id="PF13521"/>
    </source>
</evidence>
<dbReference type="InterPro" id="IPR027417">
    <property type="entry name" value="P-loop_NTPase"/>
</dbReference>
<dbReference type="Pfam" id="PF13521">
    <property type="entry name" value="AAA_28"/>
    <property type="match status" value="1"/>
</dbReference>
<dbReference type="SUPFAM" id="SSF52540">
    <property type="entry name" value="P-loop containing nucleoside triphosphate hydrolases"/>
    <property type="match status" value="1"/>
</dbReference>
<name>A0ABV6YI84_UNCEI</name>
<evidence type="ECO:0000313" key="2">
    <source>
        <dbReference type="EMBL" id="MFC1571995.1"/>
    </source>
</evidence>
<accession>A0ABV6YI84</accession>
<dbReference type="EMBL" id="JBHPKH010000001">
    <property type="protein sequence ID" value="MFC1571995.1"/>
    <property type="molecule type" value="Genomic_DNA"/>
</dbReference>
<protein>
    <submittedName>
        <fullName evidence="2">AAA family ATPase</fullName>
    </submittedName>
</protein>
<feature type="domain" description="NadR/Ttd14 AAA" evidence="1">
    <location>
        <begin position="2"/>
        <end position="156"/>
    </location>
</feature>
<comment type="caution">
    <text evidence="2">The sequence shown here is derived from an EMBL/GenBank/DDBJ whole genome shotgun (WGS) entry which is preliminary data.</text>
</comment>
<dbReference type="InterPro" id="IPR038727">
    <property type="entry name" value="NadR/Ttd14_AAA_dom"/>
</dbReference>
<dbReference type="Gene3D" id="3.40.50.300">
    <property type="entry name" value="P-loop containing nucleotide triphosphate hydrolases"/>
    <property type="match status" value="1"/>
</dbReference>
<proteinExistence type="predicted"/>